<dbReference type="Proteomes" id="UP000177126">
    <property type="component" value="Unassembled WGS sequence"/>
</dbReference>
<organism evidence="2 3">
    <name type="scientific">Candidatus Portnoybacteria bacterium RIFCSPLOWO2_02_FULL_39_11</name>
    <dbReference type="NCBI Taxonomy" id="1802001"/>
    <lineage>
        <taxon>Bacteria</taxon>
        <taxon>Candidatus Portnoyibacteriota</taxon>
    </lineage>
</organism>
<evidence type="ECO:0000256" key="1">
    <source>
        <dbReference type="SAM" id="Phobius"/>
    </source>
</evidence>
<accession>A0A1G2FPF8</accession>
<sequence>MEKDKLEGKERIIVWVANLINPLIAGFLFYYSWRKKFSNKANQANKISFVVSVVYMTGYIIYKFAGGSF</sequence>
<proteinExistence type="predicted"/>
<feature type="transmembrane region" description="Helical" evidence="1">
    <location>
        <begin position="44"/>
        <end position="62"/>
    </location>
</feature>
<protein>
    <submittedName>
        <fullName evidence="2">Uncharacterized protein</fullName>
    </submittedName>
</protein>
<gene>
    <name evidence="2" type="ORF">A3B04_03615</name>
</gene>
<keyword evidence="1" id="KW-1133">Transmembrane helix</keyword>
<reference evidence="2 3" key="1">
    <citation type="journal article" date="2016" name="Nat. Commun.">
        <title>Thousands of microbial genomes shed light on interconnected biogeochemical processes in an aquifer system.</title>
        <authorList>
            <person name="Anantharaman K."/>
            <person name="Brown C.T."/>
            <person name="Hug L.A."/>
            <person name="Sharon I."/>
            <person name="Castelle C.J."/>
            <person name="Probst A.J."/>
            <person name="Thomas B.C."/>
            <person name="Singh A."/>
            <person name="Wilkins M.J."/>
            <person name="Karaoz U."/>
            <person name="Brodie E.L."/>
            <person name="Williams K.H."/>
            <person name="Hubbard S.S."/>
            <person name="Banfield J.F."/>
        </authorList>
    </citation>
    <scope>NUCLEOTIDE SEQUENCE [LARGE SCALE GENOMIC DNA]</scope>
</reference>
<keyword evidence="1" id="KW-0812">Transmembrane</keyword>
<evidence type="ECO:0000313" key="3">
    <source>
        <dbReference type="Proteomes" id="UP000177126"/>
    </source>
</evidence>
<feature type="transmembrane region" description="Helical" evidence="1">
    <location>
        <begin position="12"/>
        <end position="32"/>
    </location>
</feature>
<dbReference type="EMBL" id="MHNF01000060">
    <property type="protein sequence ID" value="OGZ39411.1"/>
    <property type="molecule type" value="Genomic_DNA"/>
</dbReference>
<comment type="caution">
    <text evidence="2">The sequence shown here is derived from an EMBL/GenBank/DDBJ whole genome shotgun (WGS) entry which is preliminary data.</text>
</comment>
<evidence type="ECO:0000313" key="2">
    <source>
        <dbReference type="EMBL" id="OGZ39411.1"/>
    </source>
</evidence>
<dbReference type="AlphaFoldDB" id="A0A1G2FPF8"/>
<keyword evidence="1" id="KW-0472">Membrane</keyword>
<name>A0A1G2FPF8_9BACT</name>